<feature type="transmembrane region" description="Helical" evidence="2">
    <location>
        <begin position="116"/>
        <end position="134"/>
    </location>
</feature>
<accession>A0ABV2KMN7</accession>
<keyword evidence="2" id="KW-1133">Transmembrane helix</keyword>
<comment type="caution">
    <text evidence="3">The sequence shown here is derived from an EMBL/GenBank/DDBJ whole genome shotgun (WGS) entry which is preliminary data.</text>
</comment>
<gene>
    <name evidence="3" type="ORF">ABID44_002690</name>
</gene>
<name>A0ABV2KMN7_9HYPH</name>
<keyword evidence="2" id="KW-0472">Membrane</keyword>
<evidence type="ECO:0000313" key="4">
    <source>
        <dbReference type="Proteomes" id="UP001549143"/>
    </source>
</evidence>
<keyword evidence="2" id="KW-0812">Transmembrane</keyword>
<evidence type="ECO:0000256" key="2">
    <source>
        <dbReference type="SAM" id="Phobius"/>
    </source>
</evidence>
<evidence type="ECO:0000256" key="1">
    <source>
        <dbReference type="SAM" id="MobiDB-lite"/>
    </source>
</evidence>
<organism evidence="3 4">
    <name type="scientific">Aquamicrobium ahrensii</name>
    <dbReference type="NCBI Taxonomy" id="469551"/>
    <lineage>
        <taxon>Bacteria</taxon>
        <taxon>Pseudomonadati</taxon>
        <taxon>Pseudomonadota</taxon>
        <taxon>Alphaproteobacteria</taxon>
        <taxon>Hyphomicrobiales</taxon>
        <taxon>Phyllobacteriaceae</taxon>
        <taxon>Aquamicrobium</taxon>
    </lineage>
</organism>
<feature type="region of interest" description="Disordered" evidence="1">
    <location>
        <begin position="54"/>
        <end position="104"/>
    </location>
</feature>
<evidence type="ECO:0000313" key="3">
    <source>
        <dbReference type="EMBL" id="MET3662353.1"/>
    </source>
</evidence>
<protein>
    <submittedName>
        <fullName evidence="3">Uncharacterized protein</fullName>
    </submittedName>
</protein>
<proteinExistence type="predicted"/>
<dbReference type="EMBL" id="JBEPMN010000010">
    <property type="protein sequence ID" value="MET3662353.1"/>
    <property type="molecule type" value="Genomic_DNA"/>
</dbReference>
<reference evidence="3 4" key="1">
    <citation type="submission" date="2024-06" db="EMBL/GenBank/DDBJ databases">
        <title>Genomic Encyclopedia of Type Strains, Phase IV (KMG-IV): sequencing the most valuable type-strain genomes for metagenomic binning, comparative biology and taxonomic classification.</title>
        <authorList>
            <person name="Goeker M."/>
        </authorList>
    </citation>
    <scope>NUCLEOTIDE SEQUENCE [LARGE SCALE GENOMIC DNA]</scope>
    <source>
        <strain evidence="3 4">DSM 19730</strain>
    </source>
</reference>
<feature type="compositionally biased region" description="Basic and acidic residues" evidence="1">
    <location>
        <begin position="54"/>
        <end position="67"/>
    </location>
</feature>
<dbReference type="RefSeq" id="WP_354152206.1">
    <property type="nucleotide sequence ID" value="NZ_JBEPMN010000010.1"/>
</dbReference>
<dbReference type="Proteomes" id="UP001549143">
    <property type="component" value="Unassembled WGS sequence"/>
</dbReference>
<keyword evidence="4" id="KW-1185">Reference proteome</keyword>
<sequence>MEESLNLGVLDQEIAQRGAEKMPAFKVSHAIGGKKPENGLGADFARGQGIKAMAADRDRQQERESRRILKSVAGESDSSGTSLAGRTAKRVGDHLSAADTDPEDRIETWGTRIGRVLGMAIMIGLAIWLFRLVFSNG</sequence>